<dbReference type="Proteomes" id="UP000601768">
    <property type="component" value="Unassembled WGS sequence"/>
</dbReference>
<reference evidence="2" key="2">
    <citation type="submission" date="2020-08" db="EMBL/GenBank/DDBJ databases">
        <authorList>
            <person name="Lai Q."/>
        </authorList>
    </citation>
    <scope>NUCLEOTIDE SEQUENCE</scope>
    <source>
        <strain evidence="2">S27-2</strain>
    </source>
</reference>
<keyword evidence="1" id="KW-0175">Coiled coil</keyword>
<name>A0A8J6LWR3_9ALTE</name>
<dbReference type="AlphaFoldDB" id="A0A8J6LWR3"/>
<gene>
    <name evidence="2" type="ORF">H8B19_05285</name>
</gene>
<keyword evidence="3" id="KW-1185">Reference proteome</keyword>
<evidence type="ECO:0000313" key="2">
    <source>
        <dbReference type="EMBL" id="MBC3765279.1"/>
    </source>
</evidence>
<dbReference type="RefSeq" id="WP_186505754.1">
    <property type="nucleotide sequence ID" value="NZ_JACNEP010000003.1"/>
</dbReference>
<protein>
    <submittedName>
        <fullName evidence="2">Uncharacterized protein</fullName>
    </submittedName>
</protein>
<dbReference type="EMBL" id="JACNEP010000003">
    <property type="protein sequence ID" value="MBC3765279.1"/>
    <property type="molecule type" value="Genomic_DNA"/>
</dbReference>
<comment type="caution">
    <text evidence="2">The sequence shown here is derived from an EMBL/GenBank/DDBJ whole genome shotgun (WGS) entry which is preliminary data.</text>
</comment>
<evidence type="ECO:0000256" key="1">
    <source>
        <dbReference type="SAM" id="Coils"/>
    </source>
</evidence>
<accession>A0A8J6LWR3</accession>
<proteinExistence type="predicted"/>
<organism evidence="2 3">
    <name type="scientific">Neptunicella marina</name>
    <dbReference type="NCBI Taxonomy" id="2125989"/>
    <lineage>
        <taxon>Bacteria</taxon>
        <taxon>Pseudomonadati</taxon>
        <taxon>Pseudomonadota</taxon>
        <taxon>Gammaproteobacteria</taxon>
        <taxon>Alteromonadales</taxon>
        <taxon>Alteromonadaceae</taxon>
        <taxon>Neptunicella</taxon>
    </lineage>
</organism>
<evidence type="ECO:0000313" key="3">
    <source>
        <dbReference type="Proteomes" id="UP000601768"/>
    </source>
</evidence>
<sequence>MFKESSYLRSIKNLLYKIHDVSPVQDSLYEQASDYFEQAKEIQQKKREMQLELKAIDKKAEEITDNKKQKNLQQTKGIVSSQLKVFNKKVDEKRIERHREVKQICNNLLELAEGQSFQENNSRSARLLGTLFMLTPEIGRKVRLQNMFSKHIYKATLALRLLDQLVMTNDIIDPYVTAQIDEIKALGDIEDDQITSHPLFRERVKIPVIFAALVQDIGRMHPDAQLILKGEDGKQDEFRVLEKDERQTLLKTTFQQALLYMQNALGADRYTGNSQDERAIFNQIEKDKLAFAIKILKSSLKPQNGIGNILKLPQVYASIALTTKQNQPLAVMPKMGQMLTKGAEQGMFSAKATDALLRITGNFPQGFGVAFIPKEMDKRDIDKYEYAVVNRLYPDNPDEPIARCVTRNLEYNSNCPDFVISKSHNLYFEPARKAFEVVSPERLLEILSKLVSNFEERKNQDLVPRCWHTYDYFSDARHQNLWNNMPQYRN</sequence>
<reference evidence="2" key="1">
    <citation type="journal article" date="2018" name="Int. J. Syst. Evol. Microbiol.">
        <title>Neptunicella marina gen. nov., sp. nov., isolated from surface seawater.</title>
        <authorList>
            <person name="Liu X."/>
            <person name="Lai Q."/>
            <person name="Du Y."/>
            <person name="Zhang X."/>
            <person name="Liu Z."/>
            <person name="Sun F."/>
            <person name="Shao Z."/>
        </authorList>
    </citation>
    <scope>NUCLEOTIDE SEQUENCE</scope>
    <source>
        <strain evidence="2">S27-2</strain>
    </source>
</reference>
<feature type="coiled-coil region" evidence="1">
    <location>
        <begin position="32"/>
        <end position="73"/>
    </location>
</feature>